<reference evidence="7 8" key="1">
    <citation type="submission" date="2017-06" db="EMBL/GenBank/DDBJ databases">
        <title>Cultured bacterium strain Saccharothrix yanglingensis Hhs.015.</title>
        <authorList>
            <person name="Xia Y."/>
        </authorList>
    </citation>
    <scope>NUCLEOTIDE SEQUENCE [LARGE SCALE GENOMIC DNA]</scope>
    <source>
        <strain evidence="7 8">Hhs.015</strain>
    </source>
</reference>
<keyword evidence="3" id="KW-0520">NAD</keyword>
<feature type="domain" description="3-hydroxyisobutyrate dehydrogenase-like NAD-binding" evidence="6">
    <location>
        <begin position="168"/>
        <end position="283"/>
    </location>
</feature>
<dbReference type="SUPFAM" id="SSF48179">
    <property type="entry name" value="6-phosphogluconate dehydrogenase C-terminal domain-like"/>
    <property type="match status" value="1"/>
</dbReference>
<dbReference type="Gene3D" id="3.40.50.720">
    <property type="entry name" value="NAD(P)-binding Rossmann-like Domain"/>
    <property type="match status" value="1"/>
</dbReference>
<dbReference type="InterPro" id="IPR002204">
    <property type="entry name" value="3-OH-isobutyrate_DH-rel_CS"/>
</dbReference>
<evidence type="ECO:0000256" key="4">
    <source>
        <dbReference type="SAM" id="MobiDB-lite"/>
    </source>
</evidence>
<evidence type="ECO:0000259" key="6">
    <source>
        <dbReference type="Pfam" id="PF14833"/>
    </source>
</evidence>
<dbReference type="InterPro" id="IPR006115">
    <property type="entry name" value="6PGDH_NADP-bd"/>
</dbReference>
<dbReference type="Gene3D" id="1.10.1040.10">
    <property type="entry name" value="N-(1-d-carboxylethyl)-l-norvaline Dehydrogenase, domain 2"/>
    <property type="match status" value="1"/>
</dbReference>
<evidence type="ECO:0000313" key="8">
    <source>
        <dbReference type="Proteomes" id="UP001225605"/>
    </source>
</evidence>
<evidence type="ECO:0000259" key="5">
    <source>
        <dbReference type="Pfam" id="PF03446"/>
    </source>
</evidence>
<dbReference type="PANTHER" id="PTHR43580:SF2">
    <property type="entry name" value="CYTOKINE-LIKE NUCLEAR FACTOR N-PAC"/>
    <property type="match status" value="1"/>
</dbReference>
<evidence type="ECO:0000256" key="1">
    <source>
        <dbReference type="ARBA" id="ARBA00009080"/>
    </source>
</evidence>
<evidence type="ECO:0000313" key="7">
    <source>
        <dbReference type="EMBL" id="MDQ2585487.1"/>
    </source>
</evidence>
<dbReference type="InterPro" id="IPR029154">
    <property type="entry name" value="HIBADH-like_NADP-bd"/>
</dbReference>
<evidence type="ECO:0000256" key="3">
    <source>
        <dbReference type="ARBA" id="ARBA00023027"/>
    </source>
</evidence>
<comment type="caution">
    <text evidence="7">The sequence shown here is derived from an EMBL/GenBank/DDBJ whole genome shotgun (WGS) entry which is preliminary data.</text>
</comment>
<dbReference type="SUPFAM" id="SSF51735">
    <property type="entry name" value="NAD(P)-binding Rossmann-fold domains"/>
    <property type="match status" value="1"/>
</dbReference>
<evidence type="ECO:0000256" key="2">
    <source>
        <dbReference type="ARBA" id="ARBA00023002"/>
    </source>
</evidence>
<keyword evidence="8" id="KW-1185">Reference proteome</keyword>
<organism evidence="7 8">
    <name type="scientific">Saccharothrix yanglingensis</name>
    <dbReference type="NCBI Taxonomy" id="659496"/>
    <lineage>
        <taxon>Bacteria</taxon>
        <taxon>Bacillati</taxon>
        <taxon>Actinomycetota</taxon>
        <taxon>Actinomycetes</taxon>
        <taxon>Pseudonocardiales</taxon>
        <taxon>Pseudonocardiaceae</taxon>
        <taxon>Saccharothrix</taxon>
    </lineage>
</organism>
<dbReference type="InterPro" id="IPR008927">
    <property type="entry name" value="6-PGluconate_DH-like_C_sf"/>
</dbReference>
<sequence>MQVGFVGLGIMGQPMALNLARAGTPLVVWNRSPHRCEPLREAGAEVAGSVAEVFERSEVVVLMLAGEAAIDAALGRDGAGWAGLVAGRTVVHMGTTSPEYSHALERDVRAAGGRYVEAPVSGSRGPAEAGELIAMLAGEPDAVARVREVVAPMCAQVVECGAAPRALVMKLAVNLFLITMTTGLAEAFHFAERRGLDLDVFTSVLDSGPMASTVSRAKTAKLLTADFTAQAAARDVLMNNELIAAAARSAGIASPLLDVCLALFTRTVELGHGADDMAAVVHAIGERSGAPDQAPPRPGRSHLAQAREDALHQVE</sequence>
<dbReference type="Pfam" id="PF03446">
    <property type="entry name" value="NAD_binding_2"/>
    <property type="match status" value="1"/>
</dbReference>
<proteinExistence type="inferred from homology"/>
<dbReference type="Proteomes" id="UP001225605">
    <property type="component" value="Unassembled WGS sequence"/>
</dbReference>
<gene>
    <name evidence="7" type="ORF">CKY47_16170</name>
</gene>
<dbReference type="PIRSF" id="PIRSF000103">
    <property type="entry name" value="HIBADH"/>
    <property type="match status" value="1"/>
</dbReference>
<dbReference type="Pfam" id="PF14833">
    <property type="entry name" value="NAD_binding_11"/>
    <property type="match status" value="1"/>
</dbReference>
<dbReference type="PROSITE" id="PS00895">
    <property type="entry name" value="3_HYDROXYISOBUT_DH"/>
    <property type="match status" value="1"/>
</dbReference>
<dbReference type="InterPro" id="IPR015815">
    <property type="entry name" value="HIBADH-related"/>
</dbReference>
<keyword evidence="2" id="KW-0560">Oxidoreductase</keyword>
<feature type="domain" description="6-phosphogluconate dehydrogenase NADP-binding" evidence="5">
    <location>
        <begin position="2"/>
        <end position="160"/>
    </location>
</feature>
<accession>A0ABU0X033</accession>
<dbReference type="InterPro" id="IPR036291">
    <property type="entry name" value="NAD(P)-bd_dom_sf"/>
</dbReference>
<dbReference type="PANTHER" id="PTHR43580">
    <property type="entry name" value="OXIDOREDUCTASE GLYR1-RELATED"/>
    <property type="match status" value="1"/>
</dbReference>
<comment type="similarity">
    <text evidence="1">Belongs to the HIBADH-related family.</text>
</comment>
<dbReference type="EMBL" id="NSDM01000006">
    <property type="protein sequence ID" value="MDQ2585487.1"/>
    <property type="molecule type" value="Genomic_DNA"/>
</dbReference>
<dbReference type="InterPro" id="IPR013328">
    <property type="entry name" value="6PGD_dom2"/>
</dbReference>
<feature type="compositionally biased region" description="Basic and acidic residues" evidence="4">
    <location>
        <begin position="305"/>
        <end position="315"/>
    </location>
</feature>
<name>A0ABU0X033_9PSEU</name>
<feature type="region of interest" description="Disordered" evidence="4">
    <location>
        <begin position="287"/>
        <end position="315"/>
    </location>
</feature>
<dbReference type="InterPro" id="IPR051265">
    <property type="entry name" value="HIBADH-related_NP60_sf"/>
</dbReference>
<protein>
    <submittedName>
        <fullName evidence="7">2-hydroxy-3-oxopropionate reductase</fullName>
    </submittedName>
</protein>